<dbReference type="EMBL" id="CP065728">
    <property type="protein sequence ID" value="QPT45270.1"/>
    <property type="molecule type" value="Genomic_DNA"/>
</dbReference>
<keyword evidence="4" id="KW-1185">Reference proteome</keyword>
<name>A0A1B8QM72_MORNO</name>
<reference evidence="1 3" key="1">
    <citation type="submission" date="2016-05" db="EMBL/GenBank/DDBJ databases">
        <title>Draft genome sequence of Moraxella nonliquefaciens CCUG 348T.</title>
        <authorList>
            <person name="Salva-Serra F."/>
            <person name="Engstrom-Jakobsson H."/>
            <person name="Thorell K."/>
            <person name="Gonzales-Siles L."/>
            <person name="Karlsson R."/>
            <person name="Boulund F."/>
            <person name="Engstrand L."/>
            <person name="Kristiansson E."/>
            <person name="Moore E."/>
        </authorList>
    </citation>
    <scope>NUCLEOTIDE SEQUENCE [LARGE SCALE GENOMIC DNA]</scope>
    <source>
        <strain evidence="1 3">CCUG 348</strain>
    </source>
</reference>
<evidence type="ECO:0000313" key="2">
    <source>
        <dbReference type="EMBL" id="QPT45270.1"/>
    </source>
</evidence>
<evidence type="ECO:0000313" key="1">
    <source>
        <dbReference type="EMBL" id="OBX84972.1"/>
    </source>
</evidence>
<evidence type="ECO:0000313" key="3">
    <source>
        <dbReference type="Proteomes" id="UP000092575"/>
    </source>
</evidence>
<dbReference type="RefSeq" id="WP_067008294.1">
    <property type="nucleotide sequence ID" value="NZ_CP065728.1"/>
</dbReference>
<protein>
    <submittedName>
        <fullName evidence="1">Uncharacterized protein</fullName>
    </submittedName>
</protein>
<accession>A0A1B8QM72</accession>
<organism evidence="1 3">
    <name type="scientific">Moraxella nonliquefaciens</name>
    <dbReference type="NCBI Taxonomy" id="478"/>
    <lineage>
        <taxon>Bacteria</taxon>
        <taxon>Pseudomonadati</taxon>
        <taxon>Pseudomonadota</taxon>
        <taxon>Gammaproteobacteria</taxon>
        <taxon>Moraxellales</taxon>
        <taxon>Moraxellaceae</taxon>
        <taxon>Moraxella</taxon>
    </lineage>
</organism>
<sequence length="139" mass="16284">MGLFDFLFSSNNSSTSSNHTKTLVRVWVQASWGDWEGCQDVEEYRLYLQRKLNFYGEIDIRHGLEWWNYGMDLYRDYNTANDNWTPESSDWIDSLARNSNVASNLTGKYMALWYSNGSIEVIDKDGRVWRSWTASSLPI</sequence>
<dbReference type="AlphaFoldDB" id="A0A1B8QM72"/>
<evidence type="ECO:0000313" key="4">
    <source>
        <dbReference type="Proteomes" id="UP000594834"/>
    </source>
</evidence>
<dbReference type="EMBL" id="LXTW01000012">
    <property type="protein sequence ID" value="OBX84972.1"/>
    <property type="molecule type" value="Genomic_DNA"/>
</dbReference>
<proteinExistence type="predicted"/>
<reference evidence="2 4" key="2">
    <citation type="submission" date="2020-12" db="EMBL/GenBank/DDBJ databases">
        <title>FDA dAtabase for Regulatory Grade micrObial Sequences (FDA-ARGOS): Supporting development and validation of Infectious Disease Dx tests.</title>
        <authorList>
            <person name="Sproer C."/>
            <person name="Gronow S."/>
            <person name="Severitt S."/>
            <person name="Schroder I."/>
            <person name="Tallon L."/>
            <person name="Sadzewicz L."/>
            <person name="Zhao X."/>
            <person name="Boylan J."/>
            <person name="Ott S."/>
            <person name="Bowen H."/>
            <person name="Vavikolanu K."/>
            <person name="Mehta A."/>
            <person name="Aluvathingal J."/>
            <person name="Nadendla S."/>
            <person name="Lowell S."/>
            <person name="Myers T."/>
            <person name="Yan Y."/>
            <person name="Sichtig H."/>
        </authorList>
    </citation>
    <scope>NUCLEOTIDE SEQUENCE [LARGE SCALE GENOMIC DNA]</scope>
    <source>
        <strain evidence="2 4">FDAARGOS_869</strain>
    </source>
</reference>
<dbReference type="Proteomes" id="UP000092575">
    <property type="component" value="Unassembled WGS sequence"/>
</dbReference>
<dbReference type="Proteomes" id="UP000594834">
    <property type="component" value="Chromosome"/>
</dbReference>
<gene>
    <name evidence="1" type="ORF">A7456_02090</name>
    <name evidence="2" type="ORF">I6G26_04580</name>
</gene>